<name>A0A5C3MDX7_9AGAR</name>
<dbReference type="Proteomes" id="UP000308652">
    <property type="component" value="Unassembled WGS sequence"/>
</dbReference>
<proteinExistence type="predicted"/>
<accession>A0A5C3MDX7</accession>
<evidence type="ECO:0000313" key="1">
    <source>
        <dbReference type="EMBL" id="TFK39331.1"/>
    </source>
</evidence>
<evidence type="ECO:0000313" key="2">
    <source>
        <dbReference type="Proteomes" id="UP000308652"/>
    </source>
</evidence>
<dbReference type="EMBL" id="ML213600">
    <property type="protein sequence ID" value="TFK39331.1"/>
    <property type="molecule type" value="Genomic_DNA"/>
</dbReference>
<gene>
    <name evidence="1" type="ORF">BDQ12DRAFT_722694</name>
</gene>
<protein>
    <submittedName>
        <fullName evidence="1">Uncharacterized protein</fullName>
    </submittedName>
</protein>
<dbReference type="AlphaFoldDB" id="A0A5C3MDX7"/>
<organism evidence="1 2">
    <name type="scientific">Crucibulum laeve</name>
    <dbReference type="NCBI Taxonomy" id="68775"/>
    <lineage>
        <taxon>Eukaryota</taxon>
        <taxon>Fungi</taxon>
        <taxon>Dikarya</taxon>
        <taxon>Basidiomycota</taxon>
        <taxon>Agaricomycotina</taxon>
        <taxon>Agaricomycetes</taxon>
        <taxon>Agaricomycetidae</taxon>
        <taxon>Agaricales</taxon>
        <taxon>Agaricineae</taxon>
        <taxon>Nidulariaceae</taxon>
        <taxon>Crucibulum</taxon>
    </lineage>
</organism>
<keyword evidence="2" id="KW-1185">Reference proteome</keyword>
<sequence length="248" mass="26652">MSLTFLLETYFIGGIFTATVPLGFLDDVVSGYFEKKIHWSSDVNIVLGIIESVPVTITAALPSLSTTLALPPSSSSAVVAITITTDEIIEQTATNPQDSTTTTSLIAATIATTITTTTKDEEHLVQVPSTPKRMAWLLFLNCIEFEEAEECVDAKDELDEDGDAFSEKQSILVDVNEEAQVASAEVEVVVDTEVKVEDVTICELDTTSEMTAANEISAVAEITPIFAITETVDTSKAPTPTIDDTNTY</sequence>
<reference evidence="1 2" key="1">
    <citation type="journal article" date="2019" name="Nat. Ecol. Evol.">
        <title>Megaphylogeny resolves global patterns of mushroom evolution.</title>
        <authorList>
            <person name="Varga T."/>
            <person name="Krizsan K."/>
            <person name="Foldi C."/>
            <person name="Dima B."/>
            <person name="Sanchez-Garcia M."/>
            <person name="Sanchez-Ramirez S."/>
            <person name="Szollosi G.J."/>
            <person name="Szarkandi J.G."/>
            <person name="Papp V."/>
            <person name="Albert L."/>
            <person name="Andreopoulos W."/>
            <person name="Angelini C."/>
            <person name="Antonin V."/>
            <person name="Barry K.W."/>
            <person name="Bougher N.L."/>
            <person name="Buchanan P."/>
            <person name="Buyck B."/>
            <person name="Bense V."/>
            <person name="Catcheside P."/>
            <person name="Chovatia M."/>
            <person name="Cooper J."/>
            <person name="Damon W."/>
            <person name="Desjardin D."/>
            <person name="Finy P."/>
            <person name="Geml J."/>
            <person name="Haridas S."/>
            <person name="Hughes K."/>
            <person name="Justo A."/>
            <person name="Karasinski D."/>
            <person name="Kautmanova I."/>
            <person name="Kiss B."/>
            <person name="Kocsube S."/>
            <person name="Kotiranta H."/>
            <person name="LaButti K.M."/>
            <person name="Lechner B.E."/>
            <person name="Liimatainen K."/>
            <person name="Lipzen A."/>
            <person name="Lukacs Z."/>
            <person name="Mihaltcheva S."/>
            <person name="Morgado L.N."/>
            <person name="Niskanen T."/>
            <person name="Noordeloos M.E."/>
            <person name="Ohm R.A."/>
            <person name="Ortiz-Santana B."/>
            <person name="Ovrebo C."/>
            <person name="Racz N."/>
            <person name="Riley R."/>
            <person name="Savchenko A."/>
            <person name="Shiryaev A."/>
            <person name="Soop K."/>
            <person name="Spirin V."/>
            <person name="Szebenyi C."/>
            <person name="Tomsovsky M."/>
            <person name="Tulloss R.E."/>
            <person name="Uehling J."/>
            <person name="Grigoriev I.V."/>
            <person name="Vagvolgyi C."/>
            <person name="Papp T."/>
            <person name="Martin F.M."/>
            <person name="Miettinen O."/>
            <person name="Hibbett D.S."/>
            <person name="Nagy L.G."/>
        </authorList>
    </citation>
    <scope>NUCLEOTIDE SEQUENCE [LARGE SCALE GENOMIC DNA]</scope>
    <source>
        <strain evidence="1 2">CBS 166.37</strain>
    </source>
</reference>